<feature type="region of interest" description="Disordered" evidence="1">
    <location>
        <begin position="103"/>
        <end position="124"/>
    </location>
</feature>
<accession>A0ABQ4F398</accession>
<evidence type="ECO:0000313" key="3">
    <source>
        <dbReference type="EMBL" id="GIH01391.1"/>
    </source>
</evidence>
<dbReference type="PANTHER" id="PTHR47432">
    <property type="entry name" value="CELL WALL ASSEMBLY REGULATOR SMI1"/>
    <property type="match status" value="1"/>
</dbReference>
<dbReference type="PANTHER" id="PTHR47432:SF1">
    <property type="entry name" value="CELL WALL ASSEMBLY REGULATOR SMI1"/>
    <property type="match status" value="1"/>
</dbReference>
<reference evidence="3 4" key="1">
    <citation type="submission" date="2021-01" db="EMBL/GenBank/DDBJ databases">
        <title>Whole genome shotgun sequence of Plantactinospora mayteni NBRC 109088.</title>
        <authorList>
            <person name="Komaki H."/>
            <person name="Tamura T."/>
        </authorList>
    </citation>
    <scope>NUCLEOTIDE SEQUENCE [LARGE SCALE GENOMIC DNA]</scope>
    <source>
        <strain evidence="3 4">NBRC 109088</strain>
    </source>
</reference>
<dbReference type="EMBL" id="BONX01000070">
    <property type="protein sequence ID" value="GIH01391.1"/>
    <property type="molecule type" value="Genomic_DNA"/>
</dbReference>
<name>A0ABQ4F398_9ACTN</name>
<dbReference type="InterPro" id="IPR051873">
    <property type="entry name" value="KNR4/SMI1_regulator"/>
</dbReference>
<dbReference type="Proteomes" id="UP000621500">
    <property type="component" value="Unassembled WGS sequence"/>
</dbReference>
<dbReference type="Gene3D" id="3.80.10.10">
    <property type="entry name" value="Ribonuclease Inhibitor"/>
    <property type="match status" value="1"/>
</dbReference>
<keyword evidence="4" id="KW-1185">Reference proteome</keyword>
<organism evidence="3 4">
    <name type="scientific">Plantactinospora mayteni</name>
    <dbReference type="NCBI Taxonomy" id="566021"/>
    <lineage>
        <taxon>Bacteria</taxon>
        <taxon>Bacillati</taxon>
        <taxon>Actinomycetota</taxon>
        <taxon>Actinomycetes</taxon>
        <taxon>Micromonosporales</taxon>
        <taxon>Micromonosporaceae</taxon>
        <taxon>Plantactinospora</taxon>
    </lineage>
</organism>
<dbReference type="InterPro" id="IPR018958">
    <property type="entry name" value="Knr4/Smi1-like_dom"/>
</dbReference>
<evidence type="ECO:0000256" key="1">
    <source>
        <dbReference type="SAM" id="MobiDB-lite"/>
    </source>
</evidence>
<feature type="domain" description="Knr4/Smi1-like" evidence="2">
    <location>
        <begin position="164"/>
        <end position="299"/>
    </location>
</feature>
<evidence type="ECO:0000313" key="4">
    <source>
        <dbReference type="Proteomes" id="UP000621500"/>
    </source>
</evidence>
<proteinExistence type="predicted"/>
<dbReference type="Pfam" id="PF09346">
    <property type="entry name" value="SMI1_KNR4"/>
    <property type="match status" value="1"/>
</dbReference>
<gene>
    <name evidence="3" type="ORF">Pma05_79630</name>
</gene>
<evidence type="ECO:0000259" key="2">
    <source>
        <dbReference type="Pfam" id="PF09346"/>
    </source>
</evidence>
<sequence length="515" mass="56448">MAARLAGAAPAGWRRVTLSGFADGQRTGSYLLTGGDGSVSDVSLVRDLRRLYKVCRTSDSSLIVKLTIDSSGWFEATMSSGSIRSAGDFRERGIRYILRSGTAVPDAGDEQPGPSDPAPAGDPAEAVRLLRQYREMGRRRWLDVELDEPSDVQAMLPPEFFAARLAEAEASMGVALPADLRALHQVSDGDAQEGVFGRLSWWVDMAEMVALHNGDRPWASRSSREDPFSFVRDPYPYAVVKRSVDRAGWIPFLLRPDGDYLAVDMDPAPGGRPGQVIRIGAGCFDGTVYIADSVTALLRQRVDALASAPPIEETEDWELAVEVRQPRVQSGNWHIEGTDASLHEIPSDVQKLTVENGGDIDLAPLRGAPLLRCVELTGRTQADLSPLRSVPLEILDLDLKTIDLAPLAGHPTLRAVKLTSPHPVDLSPLRSLSRLDALLVRASVLDIETIPDLDRLRYLGLRHRQWQELWERADRTPPLDVAGLSGKVSDDQVAEWVGRFPAAAEAQRHTGRWDM</sequence>
<dbReference type="InterPro" id="IPR032675">
    <property type="entry name" value="LRR_dom_sf"/>
</dbReference>
<protein>
    <recommendedName>
        <fullName evidence="2">Knr4/Smi1-like domain-containing protein</fullName>
    </recommendedName>
</protein>
<comment type="caution">
    <text evidence="3">The sequence shown here is derived from an EMBL/GenBank/DDBJ whole genome shotgun (WGS) entry which is preliminary data.</text>
</comment>